<sequence>MATTLHVCTTCRGTAAAPLGCEGCTVGAAGCGACPLAEGATTRPGERLAHALAALPVPEGVKIVPVECLSACGQGCTVALSGPGKWSYVFGRLDARDAETILAGAAQFEAAEKGLIPWRERPEIFRKQCLARIPPQE</sequence>
<dbReference type="OrthoDB" id="424426at2"/>
<dbReference type="EMBL" id="QJTK01000020">
    <property type="protein sequence ID" value="PYF07154.1"/>
    <property type="molecule type" value="Genomic_DNA"/>
</dbReference>
<dbReference type="AlphaFoldDB" id="A0A318TRD2"/>
<dbReference type="SUPFAM" id="SSF52833">
    <property type="entry name" value="Thioredoxin-like"/>
    <property type="match status" value="1"/>
</dbReference>
<dbReference type="RefSeq" id="WP_110807031.1">
    <property type="nucleotide sequence ID" value="NZ_QJTK01000020.1"/>
</dbReference>
<proteinExistence type="predicted"/>
<evidence type="ECO:0000313" key="1">
    <source>
        <dbReference type="EMBL" id="PYF07154.1"/>
    </source>
</evidence>
<gene>
    <name evidence="1" type="ORF">C8J30_12025</name>
</gene>
<accession>A0A318TRD2</accession>
<dbReference type="InterPro" id="IPR012863">
    <property type="entry name" value="DUF1636"/>
</dbReference>
<keyword evidence="2" id="KW-1185">Reference proteome</keyword>
<reference evidence="1 2" key="1">
    <citation type="submission" date="2018-06" db="EMBL/GenBank/DDBJ databases">
        <title>Genomic Encyclopedia of Type Strains, Phase III (KMG-III): the genomes of soil and plant-associated and newly described type strains.</title>
        <authorList>
            <person name="Whitman W."/>
        </authorList>
    </citation>
    <scope>NUCLEOTIDE SEQUENCE [LARGE SCALE GENOMIC DNA]</scope>
    <source>
        <strain evidence="1 2">JA737</strain>
    </source>
</reference>
<dbReference type="InterPro" id="IPR036249">
    <property type="entry name" value="Thioredoxin-like_sf"/>
</dbReference>
<name>A0A318TRD2_9RHOB</name>
<evidence type="ECO:0000313" key="2">
    <source>
        <dbReference type="Proteomes" id="UP000247727"/>
    </source>
</evidence>
<comment type="caution">
    <text evidence="1">The sequence shown here is derived from an EMBL/GenBank/DDBJ whole genome shotgun (WGS) entry which is preliminary data.</text>
</comment>
<dbReference type="Proteomes" id="UP000247727">
    <property type="component" value="Unassembled WGS sequence"/>
</dbReference>
<organism evidence="1 2">
    <name type="scientific">Rhodobacter viridis</name>
    <dbReference type="NCBI Taxonomy" id="1054202"/>
    <lineage>
        <taxon>Bacteria</taxon>
        <taxon>Pseudomonadati</taxon>
        <taxon>Pseudomonadota</taxon>
        <taxon>Alphaproteobacteria</taxon>
        <taxon>Rhodobacterales</taxon>
        <taxon>Rhodobacter group</taxon>
        <taxon>Rhodobacter</taxon>
    </lineage>
</organism>
<dbReference type="CDD" id="cd02980">
    <property type="entry name" value="TRX_Fd_family"/>
    <property type="match status" value="1"/>
</dbReference>
<protein>
    <submittedName>
        <fullName evidence="1">Uncharacterized protein DUF1636</fullName>
    </submittedName>
</protein>
<dbReference type="Pfam" id="PF07845">
    <property type="entry name" value="DUF1636"/>
    <property type="match status" value="1"/>
</dbReference>